<dbReference type="GO" id="GO:0008973">
    <property type="term" value="F:phosphopentomutase activity"/>
    <property type="evidence" value="ECO:0007669"/>
    <property type="project" value="UniProtKB-UniRule"/>
</dbReference>
<dbReference type="EMBL" id="CP017634">
    <property type="protein sequence ID" value="ATW24076.1"/>
    <property type="molecule type" value="Genomic_DNA"/>
</dbReference>
<evidence type="ECO:0000256" key="5">
    <source>
        <dbReference type="HAMAP-Rule" id="MF_00740"/>
    </source>
</evidence>
<dbReference type="RefSeq" id="WP_148137726.1">
    <property type="nucleotide sequence ID" value="NZ_CP017634.1"/>
</dbReference>
<evidence type="ECO:0000256" key="2">
    <source>
        <dbReference type="ARBA" id="ARBA00022723"/>
    </source>
</evidence>
<dbReference type="CDD" id="cd16009">
    <property type="entry name" value="PPM"/>
    <property type="match status" value="1"/>
</dbReference>
<feature type="binding site" evidence="5">
    <location>
        <position position="325"/>
    </location>
    <ligand>
        <name>Mn(2+)</name>
        <dbReference type="ChEBI" id="CHEBI:29035"/>
        <label>1</label>
    </ligand>
</feature>
<comment type="subcellular location">
    <subcellularLocation>
        <location evidence="5">Cytoplasm</location>
    </subcellularLocation>
</comment>
<comment type="cofactor">
    <cofactor evidence="5">
        <name>Mn(2+)</name>
        <dbReference type="ChEBI" id="CHEBI:29035"/>
    </cofactor>
    <text evidence="5">Binds 2 manganese ions.</text>
</comment>
<evidence type="ECO:0000256" key="3">
    <source>
        <dbReference type="ARBA" id="ARBA00023211"/>
    </source>
</evidence>
<keyword evidence="2 5" id="KW-0479">Metal-binding</keyword>
<name>A0A3G1KNS2_FORW1</name>
<dbReference type="Gene3D" id="3.40.720.10">
    <property type="entry name" value="Alkaline Phosphatase, subunit A"/>
    <property type="match status" value="1"/>
</dbReference>
<dbReference type="InterPro" id="IPR010045">
    <property type="entry name" value="DeoB"/>
</dbReference>
<evidence type="ECO:0000256" key="1">
    <source>
        <dbReference type="ARBA" id="ARBA00010373"/>
    </source>
</evidence>
<comment type="pathway">
    <text evidence="5">Carbohydrate degradation; 2-deoxy-D-ribose 1-phosphate degradation; D-glyceraldehyde 3-phosphate and acetaldehyde from 2-deoxy-alpha-D-ribose 1-phosphate: step 1/2.</text>
</comment>
<keyword evidence="4 5" id="KW-0413">Isomerase</keyword>
<evidence type="ECO:0000313" key="8">
    <source>
        <dbReference type="EMBL" id="ATW24076.1"/>
    </source>
</evidence>
<organism evidence="8 9">
    <name type="scientific">Formimonas warabiya</name>
    <dbReference type="NCBI Taxonomy" id="1761012"/>
    <lineage>
        <taxon>Bacteria</taxon>
        <taxon>Bacillati</taxon>
        <taxon>Bacillota</taxon>
        <taxon>Clostridia</taxon>
        <taxon>Eubacteriales</taxon>
        <taxon>Peptococcaceae</taxon>
        <taxon>Candidatus Formimonas</taxon>
    </lineage>
</organism>
<dbReference type="EC" id="5.4.2.7" evidence="5 6"/>
<dbReference type="Pfam" id="PF01676">
    <property type="entry name" value="Metalloenzyme"/>
    <property type="match status" value="1"/>
</dbReference>
<dbReference type="GO" id="GO:0006018">
    <property type="term" value="P:2-deoxyribose 1-phosphate catabolic process"/>
    <property type="evidence" value="ECO:0007669"/>
    <property type="project" value="UniProtKB-UniRule"/>
</dbReference>
<dbReference type="SUPFAM" id="SSF53649">
    <property type="entry name" value="Alkaline phosphatase-like"/>
    <property type="match status" value="1"/>
</dbReference>
<keyword evidence="3 5" id="KW-0464">Manganese</keyword>
<evidence type="ECO:0000256" key="6">
    <source>
        <dbReference type="NCBIfam" id="TIGR01696"/>
    </source>
</evidence>
<dbReference type="NCBIfam" id="NF003766">
    <property type="entry name" value="PRK05362.1"/>
    <property type="match status" value="1"/>
</dbReference>
<dbReference type="GO" id="GO:0000287">
    <property type="term" value="F:magnesium ion binding"/>
    <property type="evidence" value="ECO:0007669"/>
    <property type="project" value="UniProtKB-UniRule"/>
</dbReference>
<dbReference type="UniPathway" id="UPA00087">
    <property type="reaction ID" value="UER00173"/>
</dbReference>
<comment type="function">
    <text evidence="5">Isomerase that catalyzes the conversion of deoxy-ribose 1-phosphate (dRib-1-P) and ribose 1-phosphate (Rib-1-P) to deoxy-ribose 5-phosphate (dRib-5-P) and ribose 5-phosphate (Rib-5-P), respectively.</text>
</comment>
<feature type="binding site" evidence="5">
    <location>
        <position position="336"/>
    </location>
    <ligand>
        <name>Mn(2+)</name>
        <dbReference type="ChEBI" id="CHEBI:29035"/>
        <label>2</label>
    </ligand>
</feature>
<dbReference type="PANTHER" id="PTHR21110">
    <property type="entry name" value="PHOSPHOPENTOMUTASE"/>
    <property type="match status" value="1"/>
</dbReference>
<comment type="catalytic activity">
    <reaction evidence="5">
        <text>2-deoxy-alpha-D-ribose 1-phosphate = 2-deoxy-D-ribose 5-phosphate</text>
        <dbReference type="Rhea" id="RHEA:27658"/>
        <dbReference type="ChEBI" id="CHEBI:57259"/>
        <dbReference type="ChEBI" id="CHEBI:62877"/>
        <dbReference type="EC" id="5.4.2.7"/>
    </reaction>
</comment>
<dbReference type="PANTHER" id="PTHR21110:SF0">
    <property type="entry name" value="PHOSPHOPENTOMUTASE"/>
    <property type="match status" value="1"/>
</dbReference>
<evidence type="ECO:0000259" key="7">
    <source>
        <dbReference type="Pfam" id="PF01676"/>
    </source>
</evidence>
<comment type="catalytic activity">
    <reaction evidence="5">
        <text>alpha-D-ribose 1-phosphate = D-ribose 5-phosphate</text>
        <dbReference type="Rhea" id="RHEA:18793"/>
        <dbReference type="ChEBI" id="CHEBI:57720"/>
        <dbReference type="ChEBI" id="CHEBI:78346"/>
        <dbReference type="EC" id="5.4.2.7"/>
    </reaction>
</comment>
<reference evidence="8 9" key="1">
    <citation type="submission" date="2016-10" db="EMBL/GenBank/DDBJ databases">
        <title>Complete Genome Sequence of Peptococcaceae strain DCMF.</title>
        <authorList>
            <person name="Edwards R.J."/>
            <person name="Holland S.I."/>
            <person name="Deshpande N.P."/>
            <person name="Wong Y.K."/>
            <person name="Ertan H."/>
            <person name="Manefield M."/>
            <person name="Russell T.L."/>
            <person name="Lee M.J."/>
        </authorList>
    </citation>
    <scope>NUCLEOTIDE SEQUENCE [LARGE SCALE GENOMIC DNA]</scope>
    <source>
        <strain evidence="8 9">DCMF</strain>
    </source>
</reference>
<feature type="binding site" evidence="5">
    <location>
        <position position="11"/>
    </location>
    <ligand>
        <name>Mn(2+)</name>
        <dbReference type="ChEBI" id="CHEBI:29035"/>
        <label>1</label>
    </ligand>
</feature>
<dbReference type="Proteomes" id="UP000323521">
    <property type="component" value="Chromosome"/>
</dbReference>
<dbReference type="KEGG" id="fwa:DCMF_04100"/>
<proteinExistence type="inferred from homology"/>
<dbReference type="GO" id="GO:0005829">
    <property type="term" value="C:cytosol"/>
    <property type="evidence" value="ECO:0007669"/>
    <property type="project" value="TreeGrafter"/>
</dbReference>
<keyword evidence="5" id="KW-0963">Cytoplasm</keyword>
<dbReference type="AlphaFoldDB" id="A0A3G1KNS2"/>
<dbReference type="GO" id="GO:0006015">
    <property type="term" value="P:5-phosphoribose 1-diphosphate biosynthetic process"/>
    <property type="evidence" value="ECO:0007669"/>
    <property type="project" value="UniProtKB-UniPathway"/>
</dbReference>
<evidence type="ECO:0000313" key="9">
    <source>
        <dbReference type="Proteomes" id="UP000323521"/>
    </source>
</evidence>
<feature type="domain" description="Metalloenzyme" evidence="7">
    <location>
        <begin position="3"/>
        <end position="374"/>
    </location>
</feature>
<feature type="binding site" evidence="5">
    <location>
        <position position="283"/>
    </location>
    <ligand>
        <name>Mn(2+)</name>
        <dbReference type="ChEBI" id="CHEBI:29035"/>
        <label>2</label>
    </ligand>
</feature>
<dbReference type="InterPro" id="IPR006124">
    <property type="entry name" value="Metalloenzyme"/>
</dbReference>
<protein>
    <recommendedName>
        <fullName evidence="5 6">Phosphopentomutase</fullName>
        <ecNumber evidence="5 6">5.4.2.7</ecNumber>
    </recommendedName>
    <alternativeName>
        <fullName evidence="5">Phosphodeoxyribomutase</fullName>
    </alternativeName>
</protein>
<keyword evidence="9" id="KW-1185">Reference proteome</keyword>
<dbReference type="NCBIfam" id="TIGR01696">
    <property type="entry name" value="deoB"/>
    <property type="match status" value="1"/>
</dbReference>
<dbReference type="GO" id="GO:0043094">
    <property type="term" value="P:metabolic compound salvage"/>
    <property type="evidence" value="ECO:0007669"/>
    <property type="project" value="UniProtKB-UniRule"/>
</dbReference>
<dbReference type="InterPro" id="IPR017850">
    <property type="entry name" value="Alkaline_phosphatase_core_sf"/>
</dbReference>
<dbReference type="OrthoDB" id="9769930at2"/>
<dbReference type="InterPro" id="IPR024052">
    <property type="entry name" value="Phosphopentomutase_DeoB_cap_sf"/>
</dbReference>
<dbReference type="GO" id="GO:0030145">
    <property type="term" value="F:manganese ion binding"/>
    <property type="evidence" value="ECO:0007669"/>
    <property type="project" value="UniProtKB-UniRule"/>
</dbReference>
<comment type="similarity">
    <text evidence="1 5">Belongs to the phosphopentomutase family.</text>
</comment>
<dbReference type="SUPFAM" id="SSF143856">
    <property type="entry name" value="DeoB insert domain-like"/>
    <property type="match status" value="1"/>
</dbReference>
<feature type="binding site" evidence="5">
    <location>
        <position position="324"/>
    </location>
    <ligand>
        <name>Mn(2+)</name>
        <dbReference type="ChEBI" id="CHEBI:29035"/>
        <label>1</label>
    </ligand>
</feature>
<dbReference type="HAMAP" id="MF_00740">
    <property type="entry name" value="Phosphopentomut"/>
    <property type="match status" value="1"/>
</dbReference>
<sequence length="389" mass="41932">MPKRVILMILDSAGIGALPDASLYGDEGSNTLGNMARVLGGLNLPHLAKLGLGNISEILGVTPTETPLAAYGRMAERSPGKDTTTGHWEMSGIILKHPFPTYPMGFPPDLIARFEEAIGTKTLGNLAASGTEIIKRLGEEHLVTGYPIVYTSADSVFQIAAHEKIVPLERLYQMCEIARKLLVGPHAVGRVIARPFDGKPGEFFRTSGRHDFSLLPPDETMLDLIKGTGQKVVAIGKIKDIFAGQGITQVIKAVNNSEGINSTLAAMDECDRGLIFTNLVDFDMLYGHRNDPAGYANALAYFDASIPKLLDKMREEDLMIITADHGTDPTTGSTDHSREYVPLLICGEPVKKRIFLGTRETFADAGATIIDYLGAGTLKAGVSMLPLIQ</sequence>
<gene>
    <name evidence="5" type="primary">deoB</name>
    <name evidence="8" type="ORF">DCMF_04100</name>
</gene>
<feature type="binding site" evidence="5">
    <location>
        <position position="288"/>
    </location>
    <ligand>
        <name>Mn(2+)</name>
        <dbReference type="ChEBI" id="CHEBI:29035"/>
        <label>2</label>
    </ligand>
</feature>
<accession>A0A3G1KNS2</accession>
<dbReference type="GO" id="GO:0009117">
    <property type="term" value="P:nucleotide metabolic process"/>
    <property type="evidence" value="ECO:0007669"/>
    <property type="project" value="UniProtKB-UniRule"/>
</dbReference>
<dbReference type="Gene3D" id="3.30.70.1250">
    <property type="entry name" value="Phosphopentomutase"/>
    <property type="match status" value="1"/>
</dbReference>
<dbReference type="PIRSF" id="PIRSF001491">
    <property type="entry name" value="Ppentomutase"/>
    <property type="match status" value="1"/>
</dbReference>
<evidence type="ECO:0000256" key="4">
    <source>
        <dbReference type="ARBA" id="ARBA00023235"/>
    </source>
</evidence>